<dbReference type="STRING" id="1914305.BLW93_02330"/>
<feature type="transmembrane region" description="Helical" evidence="1">
    <location>
        <begin position="127"/>
        <end position="145"/>
    </location>
</feature>
<dbReference type="InterPro" id="IPR005134">
    <property type="entry name" value="UPF0114"/>
</dbReference>
<evidence type="ECO:0008006" key="4">
    <source>
        <dbReference type="Google" id="ProtNLM"/>
    </source>
</evidence>
<dbReference type="Proteomes" id="UP000187408">
    <property type="component" value="Unassembled WGS sequence"/>
</dbReference>
<feature type="transmembrane region" description="Helical" evidence="1">
    <location>
        <begin position="21"/>
        <end position="41"/>
    </location>
</feature>
<keyword evidence="1" id="KW-0472">Membrane</keyword>
<organism evidence="2 3">
    <name type="scientific">Desulfurobacterium indicum</name>
    <dbReference type="NCBI Taxonomy" id="1914305"/>
    <lineage>
        <taxon>Bacteria</taxon>
        <taxon>Pseudomonadati</taxon>
        <taxon>Aquificota</taxon>
        <taxon>Aquificia</taxon>
        <taxon>Desulfurobacteriales</taxon>
        <taxon>Desulfurobacteriaceae</taxon>
        <taxon>Desulfurobacterium</taxon>
    </lineage>
</organism>
<feature type="transmembrane region" description="Helical" evidence="1">
    <location>
        <begin position="151"/>
        <end position="168"/>
    </location>
</feature>
<dbReference type="PIRSF" id="PIRSF026509">
    <property type="entry name" value="UCP026509"/>
    <property type="match status" value="1"/>
</dbReference>
<keyword evidence="3" id="KW-1185">Reference proteome</keyword>
<dbReference type="EMBL" id="MOEN01000005">
    <property type="protein sequence ID" value="OMH41028.1"/>
    <property type="molecule type" value="Genomic_DNA"/>
</dbReference>
<name>A0A1R1MMH7_9BACT</name>
<sequence>MRNKSATVIERIFEKGLWYSRFLVILAVIPSIFASFSLFIVGTDKIMKVFIKTMSSLVAYDKNFYKYAIENIITAVDIYLIATVMIIFSLGLYELYVSKIDSAINSDNVKLLNIESLDDLKEKLAKVVLMVLIVTFFKYALHIVYKTPLELLVLAVSIFAISGALYLSHKH</sequence>
<evidence type="ECO:0000256" key="1">
    <source>
        <dbReference type="SAM" id="Phobius"/>
    </source>
</evidence>
<feature type="transmembrane region" description="Helical" evidence="1">
    <location>
        <begin position="72"/>
        <end position="93"/>
    </location>
</feature>
<comment type="caution">
    <text evidence="2">The sequence shown here is derived from an EMBL/GenBank/DDBJ whole genome shotgun (WGS) entry which is preliminary data.</text>
</comment>
<dbReference type="PANTHER" id="PTHR31721">
    <property type="entry name" value="OS06G0710300 PROTEIN"/>
    <property type="match status" value="1"/>
</dbReference>
<protein>
    <recommendedName>
        <fullName evidence="4">YqhA family protein</fullName>
    </recommendedName>
</protein>
<dbReference type="RefSeq" id="WP_076712507.1">
    <property type="nucleotide sequence ID" value="NZ_MOEN01000005.1"/>
</dbReference>
<keyword evidence="1" id="KW-1133">Transmembrane helix</keyword>
<proteinExistence type="predicted"/>
<evidence type="ECO:0000313" key="3">
    <source>
        <dbReference type="Proteomes" id="UP000187408"/>
    </source>
</evidence>
<gene>
    <name evidence="2" type="ORF">BLW93_02330</name>
</gene>
<reference evidence="2 3" key="1">
    <citation type="submission" date="2016-10" db="EMBL/GenBank/DDBJ databases">
        <title>Genome sequence of a sulfur-reducing bacterium Desulfurobacterium indicum K6013.</title>
        <authorList>
            <person name="Cao J."/>
            <person name="Shao Z."/>
            <person name="Alain K."/>
            <person name="Jebbar M."/>
        </authorList>
    </citation>
    <scope>NUCLEOTIDE SEQUENCE [LARGE SCALE GENOMIC DNA]</scope>
    <source>
        <strain evidence="2 3">K6013</strain>
    </source>
</reference>
<keyword evidence="1" id="KW-0812">Transmembrane</keyword>
<dbReference type="PANTHER" id="PTHR31721:SF4">
    <property type="entry name" value="OS06G0710300 PROTEIN"/>
    <property type="match status" value="1"/>
</dbReference>
<dbReference type="AlphaFoldDB" id="A0A1R1MMH7"/>
<dbReference type="Pfam" id="PF03350">
    <property type="entry name" value="UPF0114"/>
    <property type="match status" value="1"/>
</dbReference>
<evidence type="ECO:0000313" key="2">
    <source>
        <dbReference type="EMBL" id="OMH41028.1"/>
    </source>
</evidence>
<accession>A0A1R1MMH7</accession>
<dbReference type="OrthoDB" id="553933at2"/>